<gene>
    <name evidence="2" type="ORF">ASIM_LOCUS10882</name>
</gene>
<keyword evidence="1" id="KW-0732">Signal</keyword>
<protein>
    <submittedName>
        <fullName evidence="4">Lipoprotein</fullName>
    </submittedName>
</protein>
<dbReference type="Proteomes" id="UP000267096">
    <property type="component" value="Unassembled WGS sequence"/>
</dbReference>
<evidence type="ECO:0000313" key="4">
    <source>
        <dbReference type="WBParaSite" id="ASIM_0001132401-mRNA-1"/>
    </source>
</evidence>
<name>A0A0M3JTG8_ANISI</name>
<accession>A0A0M3JTG8</accession>
<evidence type="ECO:0000313" key="3">
    <source>
        <dbReference type="Proteomes" id="UP000267096"/>
    </source>
</evidence>
<dbReference type="AlphaFoldDB" id="A0A0M3JTG8"/>
<sequence length="197" mass="21176">MVSFEVRQRRTSIVFVLSIILVTVTNVNSCNGGIPGPGQGSTITVELSVFPQLLWFYPGQNVQGASGISTNQQNAAKAVRKTVTDILTYAANWASLSRRSIGSVTIPEFTDELTGNDCVVSQSLYAYQKCTIGKAGTSAICGVNFAQCQPTEKQGTFTAELTVVLMDWQIESLKKGITIGMQQFNVQNIGPATITIT</sequence>
<proteinExistence type="predicted"/>
<evidence type="ECO:0000256" key="1">
    <source>
        <dbReference type="SAM" id="SignalP"/>
    </source>
</evidence>
<reference evidence="4" key="1">
    <citation type="submission" date="2017-02" db="UniProtKB">
        <authorList>
            <consortium name="WormBaseParasite"/>
        </authorList>
    </citation>
    <scope>IDENTIFICATION</scope>
</reference>
<dbReference type="EMBL" id="UYRR01031024">
    <property type="protein sequence ID" value="VDK43862.1"/>
    <property type="molecule type" value="Genomic_DNA"/>
</dbReference>
<organism evidence="4">
    <name type="scientific">Anisakis simplex</name>
    <name type="common">Herring worm</name>
    <dbReference type="NCBI Taxonomy" id="6269"/>
    <lineage>
        <taxon>Eukaryota</taxon>
        <taxon>Metazoa</taxon>
        <taxon>Ecdysozoa</taxon>
        <taxon>Nematoda</taxon>
        <taxon>Chromadorea</taxon>
        <taxon>Rhabditida</taxon>
        <taxon>Spirurina</taxon>
        <taxon>Ascaridomorpha</taxon>
        <taxon>Ascaridoidea</taxon>
        <taxon>Anisakidae</taxon>
        <taxon>Anisakis</taxon>
        <taxon>Anisakis simplex complex</taxon>
    </lineage>
</organism>
<keyword evidence="3" id="KW-1185">Reference proteome</keyword>
<feature type="chain" id="PRO_5043121083" evidence="1">
    <location>
        <begin position="30"/>
        <end position="197"/>
    </location>
</feature>
<reference evidence="2 3" key="2">
    <citation type="submission" date="2018-11" db="EMBL/GenBank/DDBJ databases">
        <authorList>
            <consortium name="Pathogen Informatics"/>
        </authorList>
    </citation>
    <scope>NUCLEOTIDE SEQUENCE [LARGE SCALE GENOMIC DNA]</scope>
</reference>
<dbReference type="WBParaSite" id="ASIM_0001132401-mRNA-1">
    <property type="protein sequence ID" value="ASIM_0001132401-mRNA-1"/>
    <property type="gene ID" value="ASIM_0001132401"/>
</dbReference>
<feature type="signal peptide" evidence="1">
    <location>
        <begin position="1"/>
        <end position="29"/>
    </location>
</feature>
<evidence type="ECO:0000313" key="2">
    <source>
        <dbReference type="EMBL" id="VDK43862.1"/>
    </source>
</evidence>